<comment type="caution">
    <text evidence="3">The sequence shown here is derived from an EMBL/GenBank/DDBJ whole genome shotgun (WGS) entry which is preliminary data.</text>
</comment>
<evidence type="ECO:0000313" key="4">
    <source>
        <dbReference type="Proteomes" id="UP000006272"/>
    </source>
</evidence>
<feature type="signal peptide" evidence="2">
    <location>
        <begin position="1"/>
        <end position="21"/>
    </location>
</feature>
<proteinExistence type="predicted"/>
<dbReference type="Proteomes" id="UP000006272">
    <property type="component" value="Unassembled WGS sequence"/>
</dbReference>
<dbReference type="EMBL" id="ALAO01000149">
    <property type="protein sequence ID" value="EKO39341.1"/>
    <property type="molecule type" value="Genomic_DNA"/>
</dbReference>
<evidence type="ECO:0000313" key="3">
    <source>
        <dbReference type="EMBL" id="EKO39341.1"/>
    </source>
</evidence>
<evidence type="ECO:0000256" key="2">
    <source>
        <dbReference type="SAM" id="SignalP"/>
    </source>
</evidence>
<feature type="region of interest" description="Disordered" evidence="1">
    <location>
        <begin position="43"/>
        <end position="77"/>
    </location>
</feature>
<sequence>MRAFYLTGILSIALLVGHVPAANSQTSSTAKALEALDKALEKPAPIERKTARPPLEQKSAPEKNEAQKNSGTDMTEKGIPGAPEVYLGMTCKQVKATLGTFTEEDCCDRKKQCSSAFKIIIDKLPFYCYMTFDDNGMLRIIILTSDNKSDIFKDGKLTATEWHNKYLEKINSAYGTPSKFEENTRSKKRWWFENGRRLFLSIENDKSIAIGIGNL</sequence>
<feature type="chain" id="PRO_5003895039" evidence="2">
    <location>
        <begin position="22"/>
        <end position="215"/>
    </location>
</feature>
<keyword evidence="2" id="KW-0732">Signal</keyword>
<evidence type="ECO:0000256" key="1">
    <source>
        <dbReference type="SAM" id="MobiDB-lite"/>
    </source>
</evidence>
<organism evidence="3 4">
    <name type="scientific">Solidesulfovibrio magneticus str. Maddingley MBC34</name>
    <dbReference type="NCBI Taxonomy" id="1206767"/>
    <lineage>
        <taxon>Bacteria</taxon>
        <taxon>Pseudomonadati</taxon>
        <taxon>Thermodesulfobacteriota</taxon>
        <taxon>Desulfovibrionia</taxon>
        <taxon>Desulfovibrionales</taxon>
        <taxon>Desulfovibrionaceae</taxon>
        <taxon>Solidesulfovibrio</taxon>
    </lineage>
</organism>
<name>K6GQS8_9BACT</name>
<dbReference type="AlphaFoldDB" id="K6GQS8"/>
<gene>
    <name evidence="3" type="ORF">B193_1935</name>
</gene>
<reference evidence="3 4" key="1">
    <citation type="submission" date="2012-07" db="EMBL/GenBank/DDBJ databases">
        <title>Draft genome sequence of Desulfovibrio magneticus str. Maddingley MBC34 obtained from a metagenomic sequence of a methanogenic enrichment isolated from coal-seam formation water in Victoria, Australia.</title>
        <authorList>
            <person name="Greenfield P."/>
            <person name="Hendry P."/>
            <person name="Li D."/>
            <person name="Rosewarne C.P."/>
            <person name="Tran-Dinh N."/>
            <person name="Elbourne L.D.H."/>
            <person name="Paulsen I.T."/>
            <person name="Midgley D.J."/>
        </authorList>
    </citation>
    <scope>NUCLEOTIDE SEQUENCE [LARGE SCALE GENOMIC DNA]</scope>
    <source>
        <strain evidence="4">Maddingley MBC34</strain>
    </source>
</reference>
<protein>
    <submittedName>
        <fullName evidence="3">Uncharacterized protein</fullName>
    </submittedName>
</protein>
<accession>K6GQS8</accession>